<proteinExistence type="predicted"/>
<name>A0A840ESM5_9FLAO</name>
<evidence type="ECO:0000313" key="1">
    <source>
        <dbReference type="EMBL" id="MBB4118386.1"/>
    </source>
</evidence>
<organism evidence="1 2">
    <name type="scientific">Mesonia hippocampi</name>
    <dbReference type="NCBI Taxonomy" id="1628250"/>
    <lineage>
        <taxon>Bacteria</taxon>
        <taxon>Pseudomonadati</taxon>
        <taxon>Bacteroidota</taxon>
        <taxon>Flavobacteriia</taxon>
        <taxon>Flavobacteriales</taxon>
        <taxon>Flavobacteriaceae</taxon>
        <taxon>Mesonia</taxon>
    </lineage>
</organism>
<dbReference type="AlphaFoldDB" id="A0A840ESM5"/>
<protein>
    <submittedName>
        <fullName evidence="1">Uncharacterized protein</fullName>
    </submittedName>
</protein>
<reference evidence="1 2" key="1">
    <citation type="submission" date="2020-08" db="EMBL/GenBank/DDBJ databases">
        <title>Genomic Encyclopedia of Type Strains, Phase IV (KMG-IV): sequencing the most valuable type-strain genomes for metagenomic binning, comparative biology and taxonomic classification.</title>
        <authorList>
            <person name="Goeker M."/>
        </authorList>
    </citation>
    <scope>NUCLEOTIDE SEQUENCE [LARGE SCALE GENOMIC DNA]</scope>
    <source>
        <strain evidence="1 2">DSM 29568</strain>
    </source>
</reference>
<comment type="caution">
    <text evidence="1">The sequence shown here is derived from an EMBL/GenBank/DDBJ whole genome shotgun (WGS) entry which is preliminary data.</text>
</comment>
<accession>A0A840ESM5</accession>
<sequence>MYFMVIGFPKLWGVSIIDSFQRYSAKKLLFFLFQLSLRFFIKNNP</sequence>
<dbReference type="Proteomes" id="UP000553034">
    <property type="component" value="Unassembled WGS sequence"/>
</dbReference>
<keyword evidence="2" id="KW-1185">Reference proteome</keyword>
<gene>
    <name evidence="1" type="ORF">GGR32_000660</name>
</gene>
<dbReference type="EMBL" id="JACIFO010000002">
    <property type="protein sequence ID" value="MBB4118386.1"/>
    <property type="molecule type" value="Genomic_DNA"/>
</dbReference>
<evidence type="ECO:0000313" key="2">
    <source>
        <dbReference type="Proteomes" id="UP000553034"/>
    </source>
</evidence>